<name>A0A9P6HS56_9AGAM</name>
<feature type="domain" description="Sec16 central conserved" evidence="10">
    <location>
        <begin position="327"/>
        <end position="461"/>
    </location>
</feature>
<dbReference type="GO" id="GO:0016192">
    <property type="term" value="P:vesicle-mediated transport"/>
    <property type="evidence" value="ECO:0007669"/>
    <property type="project" value="UniProtKB-KW"/>
</dbReference>
<feature type="compositionally biased region" description="Low complexity" evidence="8">
    <location>
        <begin position="210"/>
        <end position="222"/>
    </location>
</feature>
<comment type="similarity">
    <text evidence="2 7">Belongs to the SEC16 family.</text>
</comment>
<dbReference type="CDD" id="cd09233">
    <property type="entry name" value="ACE1-Sec16-like"/>
    <property type="match status" value="1"/>
</dbReference>
<feature type="compositionally biased region" description="Polar residues" evidence="8">
    <location>
        <begin position="1093"/>
        <end position="1104"/>
    </location>
</feature>
<feature type="compositionally biased region" description="Pro residues" evidence="8">
    <location>
        <begin position="139"/>
        <end position="151"/>
    </location>
</feature>
<gene>
    <name evidence="11" type="ORF">BJ322DRAFT_998458</name>
</gene>
<feature type="compositionally biased region" description="Polar residues" evidence="8">
    <location>
        <begin position="891"/>
        <end position="917"/>
    </location>
</feature>
<dbReference type="Pfam" id="PF12931">
    <property type="entry name" value="TPR_Sec16"/>
    <property type="match status" value="1"/>
</dbReference>
<reference evidence="11" key="2">
    <citation type="submission" date="2020-11" db="EMBL/GenBank/DDBJ databases">
        <authorList>
            <consortium name="DOE Joint Genome Institute"/>
            <person name="Kuo A."/>
            <person name="Miyauchi S."/>
            <person name="Kiss E."/>
            <person name="Drula E."/>
            <person name="Kohler A."/>
            <person name="Sanchez-Garcia M."/>
            <person name="Andreopoulos B."/>
            <person name="Barry K.W."/>
            <person name="Bonito G."/>
            <person name="Buee M."/>
            <person name="Carver A."/>
            <person name="Chen C."/>
            <person name="Cichocki N."/>
            <person name="Clum A."/>
            <person name="Culley D."/>
            <person name="Crous P.W."/>
            <person name="Fauchery L."/>
            <person name="Girlanda M."/>
            <person name="Hayes R."/>
            <person name="Keri Z."/>
            <person name="Labutti K."/>
            <person name="Lipzen A."/>
            <person name="Lombard V."/>
            <person name="Magnuson J."/>
            <person name="Maillard F."/>
            <person name="Morin E."/>
            <person name="Murat C."/>
            <person name="Nolan M."/>
            <person name="Ohm R."/>
            <person name="Pangilinan J."/>
            <person name="Pereira M."/>
            <person name="Perotto S."/>
            <person name="Peter M."/>
            <person name="Riley R."/>
            <person name="Sitrit Y."/>
            <person name="Stielow B."/>
            <person name="Szollosi G."/>
            <person name="Zifcakova L."/>
            <person name="Stursova M."/>
            <person name="Spatafora J.W."/>
            <person name="Tedersoo L."/>
            <person name="Vaario L.-M."/>
            <person name="Yamada A."/>
            <person name="Yan M."/>
            <person name="Wang P."/>
            <person name="Xu J."/>
            <person name="Bruns T."/>
            <person name="Baldrian P."/>
            <person name="Vilgalys R."/>
            <person name="Henrissat B."/>
            <person name="Grigoriev I.V."/>
            <person name="Hibbett D."/>
            <person name="Nagy L.G."/>
            <person name="Martin F.M."/>
        </authorList>
    </citation>
    <scope>NUCLEOTIDE SEQUENCE</scope>
    <source>
        <strain evidence="11">UH-Tt-Lm1</strain>
    </source>
</reference>
<dbReference type="GO" id="GO:0070971">
    <property type="term" value="C:endoplasmic reticulum exit site"/>
    <property type="evidence" value="ECO:0007669"/>
    <property type="project" value="UniProtKB-ARBA"/>
</dbReference>
<feature type="compositionally biased region" description="Polar residues" evidence="8">
    <location>
        <begin position="980"/>
        <end position="1010"/>
    </location>
</feature>
<feature type="region of interest" description="Disordered" evidence="8">
    <location>
        <begin position="870"/>
        <end position="1152"/>
    </location>
</feature>
<dbReference type="Pfam" id="PF12932">
    <property type="entry name" value="Sec16"/>
    <property type="match status" value="1"/>
</dbReference>
<evidence type="ECO:0000256" key="1">
    <source>
        <dbReference type="ARBA" id="ARBA00004397"/>
    </source>
</evidence>
<dbReference type="InterPro" id="IPR024298">
    <property type="entry name" value="Sec16_Sec23-bd"/>
</dbReference>
<dbReference type="GO" id="GO:0006914">
    <property type="term" value="P:autophagy"/>
    <property type="evidence" value="ECO:0007669"/>
    <property type="project" value="UniProtKB-KW"/>
</dbReference>
<feature type="compositionally biased region" description="Polar residues" evidence="8">
    <location>
        <begin position="1276"/>
        <end position="1288"/>
    </location>
</feature>
<feature type="region of interest" description="Disordered" evidence="8">
    <location>
        <begin position="1"/>
        <end position="33"/>
    </location>
</feature>
<feature type="compositionally biased region" description="Polar residues" evidence="8">
    <location>
        <begin position="1060"/>
        <end position="1070"/>
    </location>
</feature>
<dbReference type="GO" id="GO:0005789">
    <property type="term" value="C:endoplasmic reticulum membrane"/>
    <property type="evidence" value="ECO:0007669"/>
    <property type="project" value="UniProtKB-SubCell"/>
</dbReference>
<dbReference type="Proteomes" id="UP000736335">
    <property type="component" value="Unassembled WGS sequence"/>
</dbReference>
<dbReference type="GO" id="GO:0012507">
    <property type="term" value="C:ER to Golgi transport vesicle membrane"/>
    <property type="evidence" value="ECO:0007669"/>
    <property type="project" value="TreeGrafter"/>
</dbReference>
<keyword evidence="7" id="KW-0472">Membrane</keyword>
<organism evidence="11 12">
    <name type="scientific">Thelephora terrestris</name>
    <dbReference type="NCBI Taxonomy" id="56493"/>
    <lineage>
        <taxon>Eukaryota</taxon>
        <taxon>Fungi</taxon>
        <taxon>Dikarya</taxon>
        <taxon>Basidiomycota</taxon>
        <taxon>Agaricomycotina</taxon>
        <taxon>Agaricomycetes</taxon>
        <taxon>Thelephorales</taxon>
        <taxon>Thelephoraceae</taxon>
        <taxon>Thelephora</taxon>
    </lineage>
</organism>
<feature type="compositionally biased region" description="Polar residues" evidence="8">
    <location>
        <begin position="192"/>
        <end position="208"/>
    </location>
</feature>
<dbReference type="GO" id="GO:0007030">
    <property type="term" value="P:Golgi organization"/>
    <property type="evidence" value="ECO:0007669"/>
    <property type="project" value="TreeGrafter"/>
</dbReference>
<feature type="compositionally biased region" description="Pro residues" evidence="8">
    <location>
        <begin position="1198"/>
        <end position="1212"/>
    </location>
</feature>
<keyword evidence="4 7" id="KW-0256">Endoplasmic reticulum</keyword>
<keyword evidence="3 7" id="KW-0813">Transport</keyword>
<keyword evidence="12" id="KW-1185">Reference proteome</keyword>
<dbReference type="PANTHER" id="PTHR13402:SF6">
    <property type="entry name" value="SECRETORY 16, ISOFORM I"/>
    <property type="match status" value="1"/>
</dbReference>
<keyword evidence="7" id="KW-0653">Protein transport</keyword>
<dbReference type="GO" id="GO:0070973">
    <property type="term" value="P:protein localization to endoplasmic reticulum exit site"/>
    <property type="evidence" value="ECO:0007669"/>
    <property type="project" value="TreeGrafter"/>
</dbReference>
<dbReference type="PANTHER" id="PTHR13402">
    <property type="entry name" value="RGPR-RELATED"/>
    <property type="match status" value="1"/>
</dbReference>
<accession>A0A9P6HS56</accession>
<evidence type="ECO:0000256" key="8">
    <source>
        <dbReference type="SAM" id="MobiDB-lite"/>
    </source>
</evidence>
<comment type="subcellular location">
    <subcellularLocation>
        <location evidence="1">Endoplasmic reticulum membrane</location>
        <topology evidence="1">Peripheral membrane protein</topology>
        <orientation evidence="1">Cytoplasmic side</orientation>
    </subcellularLocation>
</comment>
<reference evidence="11" key="1">
    <citation type="journal article" date="2020" name="Nat. Commun.">
        <title>Large-scale genome sequencing of mycorrhizal fungi provides insights into the early evolution of symbiotic traits.</title>
        <authorList>
            <person name="Miyauchi S."/>
            <person name="Kiss E."/>
            <person name="Kuo A."/>
            <person name="Drula E."/>
            <person name="Kohler A."/>
            <person name="Sanchez-Garcia M."/>
            <person name="Morin E."/>
            <person name="Andreopoulos B."/>
            <person name="Barry K.W."/>
            <person name="Bonito G."/>
            <person name="Buee M."/>
            <person name="Carver A."/>
            <person name="Chen C."/>
            <person name="Cichocki N."/>
            <person name="Clum A."/>
            <person name="Culley D."/>
            <person name="Crous P.W."/>
            <person name="Fauchery L."/>
            <person name="Girlanda M."/>
            <person name="Hayes R.D."/>
            <person name="Keri Z."/>
            <person name="LaButti K."/>
            <person name="Lipzen A."/>
            <person name="Lombard V."/>
            <person name="Magnuson J."/>
            <person name="Maillard F."/>
            <person name="Murat C."/>
            <person name="Nolan M."/>
            <person name="Ohm R.A."/>
            <person name="Pangilinan J."/>
            <person name="Pereira M.F."/>
            <person name="Perotto S."/>
            <person name="Peter M."/>
            <person name="Pfister S."/>
            <person name="Riley R."/>
            <person name="Sitrit Y."/>
            <person name="Stielow J.B."/>
            <person name="Szollosi G."/>
            <person name="Zifcakova L."/>
            <person name="Stursova M."/>
            <person name="Spatafora J.W."/>
            <person name="Tedersoo L."/>
            <person name="Vaario L.M."/>
            <person name="Yamada A."/>
            <person name="Yan M."/>
            <person name="Wang P."/>
            <person name="Xu J."/>
            <person name="Bruns T."/>
            <person name="Baldrian P."/>
            <person name="Vilgalys R."/>
            <person name="Dunand C."/>
            <person name="Henrissat B."/>
            <person name="Grigoriev I.V."/>
            <person name="Hibbett D."/>
            <person name="Nagy L.G."/>
            <person name="Martin F.M."/>
        </authorList>
    </citation>
    <scope>NUCLEOTIDE SEQUENCE</scope>
    <source>
        <strain evidence="11">UH-Tt-Lm1</strain>
    </source>
</reference>
<dbReference type="Gene3D" id="1.25.40.1030">
    <property type="match status" value="1"/>
</dbReference>
<comment type="caution">
    <text evidence="11">The sequence shown here is derived from an EMBL/GenBank/DDBJ whole genome shotgun (WGS) entry which is preliminary data.</text>
</comment>
<feature type="compositionally biased region" description="Polar residues" evidence="8">
    <location>
        <begin position="1025"/>
        <end position="1040"/>
    </location>
</feature>
<evidence type="ECO:0000259" key="10">
    <source>
        <dbReference type="Pfam" id="PF12932"/>
    </source>
</evidence>
<feature type="compositionally biased region" description="Polar residues" evidence="8">
    <location>
        <begin position="253"/>
        <end position="270"/>
    </location>
</feature>
<feature type="compositionally biased region" description="Polar residues" evidence="8">
    <location>
        <begin position="90"/>
        <end position="105"/>
    </location>
</feature>
<evidence type="ECO:0000256" key="5">
    <source>
        <dbReference type="ARBA" id="ARBA00022892"/>
    </source>
</evidence>
<feature type="compositionally biased region" description="Basic and acidic residues" evidence="8">
    <location>
        <begin position="948"/>
        <end position="957"/>
    </location>
</feature>
<keyword evidence="5 7" id="KW-0931">ER-Golgi transport</keyword>
<evidence type="ECO:0000313" key="11">
    <source>
        <dbReference type="EMBL" id="KAF9792787.1"/>
    </source>
</evidence>
<feature type="domain" description="Sec16 Sec23-binding" evidence="9">
    <location>
        <begin position="525"/>
        <end position="871"/>
    </location>
</feature>
<proteinExistence type="inferred from homology"/>
<dbReference type="GO" id="GO:0015031">
    <property type="term" value="P:protein transport"/>
    <property type="evidence" value="ECO:0007669"/>
    <property type="project" value="UniProtKB-KW"/>
</dbReference>
<feature type="compositionally biased region" description="Polar residues" evidence="8">
    <location>
        <begin position="1231"/>
        <end position="1248"/>
    </location>
</feature>
<dbReference type="EMBL" id="WIUZ02000001">
    <property type="protein sequence ID" value="KAF9792787.1"/>
    <property type="molecule type" value="Genomic_DNA"/>
</dbReference>
<keyword evidence="7" id="KW-0072">Autophagy</keyword>
<feature type="region of interest" description="Disordered" evidence="8">
    <location>
        <begin position="48"/>
        <end position="224"/>
    </location>
</feature>
<feature type="region of interest" description="Disordered" evidence="8">
    <location>
        <begin position="241"/>
        <end position="302"/>
    </location>
</feature>
<evidence type="ECO:0000313" key="12">
    <source>
        <dbReference type="Proteomes" id="UP000736335"/>
    </source>
</evidence>
<feature type="region of interest" description="Disordered" evidence="8">
    <location>
        <begin position="1169"/>
        <end position="1288"/>
    </location>
</feature>
<evidence type="ECO:0000256" key="2">
    <source>
        <dbReference type="ARBA" id="ARBA00005927"/>
    </source>
</evidence>
<comment type="function">
    <text evidence="6 7">Involved in the initiation of assembly of the COPII coat required for the formation of transport vesicles from the endoplasmic reticulum (ER) and the selection of cargo molecules. Also involved in autophagy.</text>
</comment>
<dbReference type="InterPro" id="IPR024340">
    <property type="entry name" value="Sec16_CCD"/>
</dbReference>
<sequence length="1288" mass="137692">MSPEKSPERVIPQPEQTPAERDPEIPFDDFGDPEAWAVDANEVTPITYPNASLGLSWNHEGGPNPSTARQPDYVAPEDDDVGDVTVTDTPQPERQQITSSHSRASSYDRVRVNDGFTSPPKQIAPPPDPYRPTGSTVQRPPPASQLVPPPIQATSTLYDPYKPSVSSTPVSAPGPTPSSPPVNGHGSRPGSLRSSLESTRPHISQYDYTPSVRSSSPASIRSQPGTYVSSALKSEYVSSPYDPYASSNRKRSATSGTLSSVTSEAYTPRRQSSEVQDHASYGSKFGHPDRPSSRTDSLLVSPTYPTYAPSPSLLGTNDPLGRSSARIPVISFGFGGRVVTCFHGADMSSAGFDVALSSRQSREIHIRSLHSLIPQSALEGSTVVYPGPLFGDSGSPTVSLVRGASTQAKTKKAKVMKYLEDRISELSNVVAYASTGLLEHGKSEGRLALFSLLKVLVENDGKLNGTAEIDKAVRRALVPRLGHDVDSDLAKFSTPADGFGAPGSLASNESPISVTTLNSSALEKIQDFLIRGERRQACHYALDEKLWAHAMVIASSIDREAWQETVKEFIRAELGSREVQDEKVRPNDSRRGSLSASTSNGRESLKVAYSLFAGQGAASVQAMLPPSPLSRAVENKLAPPLPAPLGITPISPNFPGNVPTDLPVEVLAKWSETVAMMISNPTSPETSAALTAIGDHLSANQWIEAAHVCYLLSPQTSKLGGLGSPTTRFVLVGSASPTVIATFSKDPDSMILSEIVEFAYSLSTSPKGQEPFPGLPHLQPYRLIRAHQLAELGHVSLATRYCDAITASVNRASIHFTPTFIALLREFSTRLVAAPSLDKSGSWIAGSLSKPSLDRVGGWLGGQFTKFIAGEGDSSPAEEQKPALAQGPFSHYSSISTTDLQSPHTGPQAATPNQYSSVAPPRTGSAVDLRTMTGSPHLPINRSSSAMDHIRPQERQHPVQRLASAGASTTNFSVPPASTYRMNGITNGYGHRQQTSSGLTSGENSPNIGNDESDGPPRSPWWDSLKSSDMQTPTAATFQLQGGEDTGNFVSLMDDVPLPSVSSSHRSTPQVVPEEEDEEDLGFGNNASKRRQTSGSEGNTNNANRPAATENKDSRPALKIQATKKGDKPAPGSWLSRWWKKEGNGPIKANLGEETAFYYDKDLKKWVNKKPGADVQKPSPTPPPPRAQTTSPGKMEKPPPSPGNLPPPPPRPASAVDLSSPPRTRVKSNLAPDNTRSVPPTPASNETGFLQPPIPPSRPRSQASKKNVRSRYVDVFQQSNSTSPAPPS</sequence>
<feature type="compositionally biased region" description="Basic and acidic residues" evidence="8">
    <location>
        <begin position="578"/>
        <end position="591"/>
    </location>
</feature>
<evidence type="ECO:0000256" key="3">
    <source>
        <dbReference type="ARBA" id="ARBA00022448"/>
    </source>
</evidence>
<dbReference type="OrthoDB" id="8918678at2759"/>
<evidence type="ECO:0000259" key="9">
    <source>
        <dbReference type="Pfam" id="PF12931"/>
    </source>
</evidence>
<protein>
    <recommendedName>
        <fullName evidence="7">Protein transport protein sec16</fullName>
    </recommendedName>
</protein>
<evidence type="ECO:0000256" key="7">
    <source>
        <dbReference type="RuleBase" id="RU364101"/>
    </source>
</evidence>
<feature type="region of interest" description="Disordered" evidence="8">
    <location>
        <begin position="578"/>
        <end position="599"/>
    </location>
</feature>
<evidence type="ECO:0000256" key="6">
    <source>
        <dbReference type="ARBA" id="ARBA00024687"/>
    </source>
</evidence>
<evidence type="ECO:0000256" key="4">
    <source>
        <dbReference type="ARBA" id="ARBA00022824"/>
    </source>
</evidence>